<keyword evidence="6" id="KW-1185">Reference proteome</keyword>
<name>A0ABW1EQN1_9ACTN</name>
<evidence type="ECO:0000256" key="2">
    <source>
        <dbReference type="ARBA" id="ARBA00023002"/>
    </source>
</evidence>
<comment type="caution">
    <text evidence="5">The sequence shown here is derived from an EMBL/GenBank/DDBJ whole genome shotgun (WGS) entry which is preliminary data.</text>
</comment>
<keyword evidence="2 5" id="KW-0560">Oxidoreductase</keyword>
<dbReference type="PIRSF" id="PIRSF000103">
    <property type="entry name" value="HIBADH"/>
    <property type="match status" value="1"/>
</dbReference>
<dbReference type="Proteomes" id="UP001596067">
    <property type="component" value="Unassembled WGS sequence"/>
</dbReference>
<dbReference type="GO" id="GO:0016491">
    <property type="term" value="F:oxidoreductase activity"/>
    <property type="evidence" value="ECO:0007669"/>
    <property type="project" value="UniProtKB-KW"/>
</dbReference>
<evidence type="ECO:0000259" key="3">
    <source>
        <dbReference type="Pfam" id="PF03446"/>
    </source>
</evidence>
<feature type="domain" description="NADPH-dependent reductive aminase-like C-terminal" evidence="4">
    <location>
        <begin position="168"/>
        <end position="295"/>
    </location>
</feature>
<dbReference type="SUPFAM" id="SSF51735">
    <property type="entry name" value="NAD(P)-binding Rossmann-fold domains"/>
    <property type="match status" value="1"/>
</dbReference>
<dbReference type="InterPro" id="IPR051265">
    <property type="entry name" value="HIBADH-related_NP60_sf"/>
</dbReference>
<proteinExistence type="inferred from homology"/>
<dbReference type="InterPro" id="IPR013328">
    <property type="entry name" value="6PGD_dom2"/>
</dbReference>
<comment type="similarity">
    <text evidence="1">Belongs to the HIBADH-related family.</text>
</comment>
<accession>A0ABW1EQN1</accession>
<gene>
    <name evidence="5" type="ORF">ACFP0N_04840</name>
</gene>
<evidence type="ECO:0000313" key="6">
    <source>
        <dbReference type="Proteomes" id="UP001596067"/>
    </source>
</evidence>
<dbReference type="PANTHER" id="PTHR43580:SF2">
    <property type="entry name" value="CYTOKINE-LIKE NUCLEAR FACTOR N-PAC"/>
    <property type="match status" value="1"/>
</dbReference>
<dbReference type="Pfam" id="PF03446">
    <property type="entry name" value="NAD_binding_2"/>
    <property type="match status" value="1"/>
</dbReference>
<dbReference type="InterPro" id="IPR006115">
    <property type="entry name" value="6PGDH_NADP-bd"/>
</dbReference>
<dbReference type="Gene3D" id="3.40.50.720">
    <property type="entry name" value="NAD(P)-binding Rossmann-like Domain"/>
    <property type="match status" value="1"/>
</dbReference>
<dbReference type="PANTHER" id="PTHR43580">
    <property type="entry name" value="OXIDOREDUCTASE GLYR1-RELATED"/>
    <property type="match status" value="1"/>
</dbReference>
<dbReference type="EMBL" id="JBHSOD010000004">
    <property type="protein sequence ID" value="MFC5884313.1"/>
    <property type="molecule type" value="Genomic_DNA"/>
</dbReference>
<dbReference type="InterPro" id="IPR015815">
    <property type="entry name" value="HIBADH-related"/>
</dbReference>
<dbReference type="InterPro" id="IPR036291">
    <property type="entry name" value="NAD(P)-bd_dom_sf"/>
</dbReference>
<sequence>MPRDTDHLAPEPVTVLGLGAMGTALADAFLAAGHPTTVWNRSAARADALAARGAVRAATPAEAVGANRLIVACVLDYDALQSVLAGTEALLAGRTLVNLTSGSPEQARDFAARAAGHGLAYLDGAIMITPPGIGGPHATLLYSGAPEALARHRATLAALGEPVDLGPDAGVAGLYDAALLGLMWSALSGWLQGAALVGADGVRAADFTPVATRWLAGAVAGFIDRYAAQVDAGRYPGDDASLDVHVAAMEHLLHAARARGVDTALPELLARQAGEAVAAGHGADSYARLIEVVKK</sequence>
<dbReference type="RefSeq" id="WP_313762771.1">
    <property type="nucleotide sequence ID" value="NZ_BAAAVH010000110.1"/>
</dbReference>
<dbReference type="Gene3D" id="1.10.1040.10">
    <property type="entry name" value="N-(1-d-carboxylethyl)-l-norvaline Dehydrogenase, domain 2"/>
    <property type="match status" value="1"/>
</dbReference>
<evidence type="ECO:0000256" key="1">
    <source>
        <dbReference type="ARBA" id="ARBA00009080"/>
    </source>
</evidence>
<evidence type="ECO:0000259" key="4">
    <source>
        <dbReference type="Pfam" id="PF21761"/>
    </source>
</evidence>
<dbReference type="Pfam" id="PF21761">
    <property type="entry name" value="RedAm-like_C"/>
    <property type="match status" value="1"/>
</dbReference>
<protein>
    <submittedName>
        <fullName evidence="5">NAD(P)-dependent oxidoreductase</fullName>
        <ecNumber evidence="5">1.1.-.-</ecNumber>
    </submittedName>
</protein>
<organism evidence="5 6">
    <name type="scientific">Kitasatospora aburaviensis</name>
    <dbReference type="NCBI Taxonomy" id="67265"/>
    <lineage>
        <taxon>Bacteria</taxon>
        <taxon>Bacillati</taxon>
        <taxon>Actinomycetota</taxon>
        <taxon>Actinomycetes</taxon>
        <taxon>Kitasatosporales</taxon>
        <taxon>Streptomycetaceae</taxon>
        <taxon>Kitasatospora</taxon>
    </lineage>
</organism>
<evidence type="ECO:0000313" key="5">
    <source>
        <dbReference type="EMBL" id="MFC5884313.1"/>
    </source>
</evidence>
<dbReference type="InterPro" id="IPR048666">
    <property type="entry name" value="RedAm-like_C"/>
</dbReference>
<reference evidence="6" key="1">
    <citation type="journal article" date="2019" name="Int. J. Syst. Evol. Microbiol.">
        <title>The Global Catalogue of Microorganisms (GCM) 10K type strain sequencing project: providing services to taxonomists for standard genome sequencing and annotation.</title>
        <authorList>
            <consortium name="The Broad Institute Genomics Platform"/>
            <consortium name="The Broad Institute Genome Sequencing Center for Infectious Disease"/>
            <person name="Wu L."/>
            <person name="Ma J."/>
        </authorList>
    </citation>
    <scope>NUCLEOTIDE SEQUENCE [LARGE SCALE GENOMIC DNA]</scope>
    <source>
        <strain evidence="6">CGMCC 4.1469</strain>
    </source>
</reference>
<dbReference type="EC" id="1.1.-.-" evidence="5"/>
<feature type="domain" description="6-phosphogluconate dehydrogenase NADP-binding" evidence="3">
    <location>
        <begin position="13"/>
        <end position="163"/>
    </location>
</feature>